<accession>A0A4P6PBC1</accession>
<dbReference type="OrthoDB" id="5294347at2"/>
<dbReference type="AlphaFoldDB" id="A0A4P6PBC1"/>
<name>A0A4P6PBC1_9GAMM</name>
<dbReference type="Gene3D" id="1.10.3680.10">
    <property type="entry name" value="TerB-like"/>
    <property type="match status" value="1"/>
</dbReference>
<feature type="domain" description="Co-chaperone DjlA N-terminal" evidence="1">
    <location>
        <begin position="27"/>
        <end position="141"/>
    </location>
</feature>
<evidence type="ECO:0000259" key="1">
    <source>
        <dbReference type="Pfam" id="PF05099"/>
    </source>
</evidence>
<dbReference type="SUPFAM" id="SSF158682">
    <property type="entry name" value="TerB-like"/>
    <property type="match status" value="1"/>
</dbReference>
<dbReference type="EMBL" id="CP034759">
    <property type="protein sequence ID" value="QBG36982.1"/>
    <property type="molecule type" value="Genomic_DNA"/>
</dbReference>
<dbReference type="Proteomes" id="UP000290244">
    <property type="component" value="Chromosome"/>
</dbReference>
<protein>
    <submittedName>
        <fullName evidence="2">TerB family tellurite resistance protein</fullName>
    </submittedName>
</protein>
<dbReference type="InterPro" id="IPR007791">
    <property type="entry name" value="DjlA_N"/>
</dbReference>
<proteinExistence type="predicted"/>
<evidence type="ECO:0000313" key="2">
    <source>
        <dbReference type="EMBL" id="QBG36982.1"/>
    </source>
</evidence>
<dbReference type="Pfam" id="PF05099">
    <property type="entry name" value="TerB"/>
    <property type="match status" value="1"/>
</dbReference>
<dbReference type="KEGG" id="lsd:EMK97_15260"/>
<dbReference type="RefSeq" id="WP_130603648.1">
    <property type="nucleotide sequence ID" value="NZ_CP034759.1"/>
</dbReference>
<dbReference type="CDD" id="cd07313">
    <property type="entry name" value="terB_like_2"/>
    <property type="match status" value="1"/>
</dbReference>
<sequence length="152" mass="17504">MFTKLNQFFSQLAADSQPKQNEVSLEIACAVLLCEVMRADSAFTESEQNKVAQLLIKQFSLTEHEVDEILQQAVKLSENASDFYQFTSQVNQHYTLEQRIEIVSLLWQVAYADGELASIEEHIIRKIADLLHLRHSEYIATKISAQSHYERK</sequence>
<dbReference type="InterPro" id="IPR029024">
    <property type="entry name" value="TerB-like"/>
</dbReference>
<keyword evidence="3" id="KW-1185">Reference proteome</keyword>
<reference evidence="2 3" key="1">
    <citation type="submission" date="2018-12" db="EMBL/GenBank/DDBJ databases">
        <title>Complete genome of Litorilituus sediminis.</title>
        <authorList>
            <person name="Liu A."/>
            <person name="Rong J."/>
        </authorList>
    </citation>
    <scope>NUCLEOTIDE SEQUENCE [LARGE SCALE GENOMIC DNA]</scope>
    <source>
        <strain evidence="2 3">JCM 17549</strain>
    </source>
</reference>
<evidence type="ECO:0000313" key="3">
    <source>
        <dbReference type="Proteomes" id="UP000290244"/>
    </source>
</evidence>
<gene>
    <name evidence="2" type="ORF">EMK97_15260</name>
</gene>
<organism evidence="2 3">
    <name type="scientific">Litorilituus sediminis</name>
    <dbReference type="NCBI Taxonomy" id="718192"/>
    <lineage>
        <taxon>Bacteria</taxon>
        <taxon>Pseudomonadati</taxon>
        <taxon>Pseudomonadota</taxon>
        <taxon>Gammaproteobacteria</taxon>
        <taxon>Alteromonadales</taxon>
        <taxon>Colwelliaceae</taxon>
        <taxon>Litorilituus</taxon>
    </lineage>
</organism>